<evidence type="ECO:0000313" key="1">
    <source>
        <dbReference type="EMBL" id="EJK59467.1"/>
    </source>
</evidence>
<reference evidence="1 2" key="1">
    <citation type="journal article" date="2012" name="Genome Biol.">
        <title>Genome and low-iron response of an oceanic diatom adapted to chronic iron limitation.</title>
        <authorList>
            <person name="Lommer M."/>
            <person name="Specht M."/>
            <person name="Roy A.S."/>
            <person name="Kraemer L."/>
            <person name="Andreson R."/>
            <person name="Gutowska M.A."/>
            <person name="Wolf J."/>
            <person name="Bergner S.V."/>
            <person name="Schilhabel M.B."/>
            <person name="Klostermeier U.C."/>
            <person name="Beiko R.G."/>
            <person name="Rosenstiel P."/>
            <person name="Hippler M."/>
            <person name="Laroche J."/>
        </authorList>
    </citation>
    <scope>NUCLEOTIDE SEQUENCE [LARGE SCALE GENOMIC DNA]</scope>
    <source>
        <strain evidence="1 2">CCMP1005</strain>
    </source>
</reference>
<dbReference type="Proteomes" id="UP000266841">
    <property type="component" value="Unassembled WGS sequence"/>
</dbReference>
<comment type="caution">
    <text evidence="1">The sequence shown here is derived from an EMBL/GenBank/DDBJ whole genome shotgun (WGS) entry which is preliminary data.</text>
</comment>
<name>K0SLW4_THAOC</name>
<organism evidence="1 2">
    <name type="scientific">Thalassiosira oceanica</name>
    <name type="common">Marine diatom</name>
    <dbReference type="NCBI Taxonomy" id="159749"/>
    <lineage>
        <taxon>Eukaryota</taxon>
        <taxon>Sar</taxon>
        <taxon>Stramenopiles</taxon>
        <taxon>Ochrophyta</taxon>
        <taxon>Bacillariophyta</taxon>
        <taxon>Coscinodiscophyceae</taxon>
        <taxon>Thalassiosirophycidae</taxon>
        <taxon>Thalassiosirales</taxon>
        <taxon>Thalassiosiraceae</taxon>
        <taxon>Thalassiosira</taxon>
    </lineage>
</organism>
<evidence type="ECO:0000313" key="2">
    <source>
        <dbReference type="Proteomes" id="UP000266841"/>
    </source>
</evidence>
<accession>K0SLW4</accession>
<protein>
    <submittedName>
        <fullName evidence="1">Uncharacterized protein</fullName>
    </submittedName>
</protein>
<dbReference type="AlphaFoldDB" id="K0SLW4"/>
<keyword evidence="2" id="KW-1185">Reference proteome</keyword>
<sequence length="246" mass="27001">MRRIFGRAAPASATERVGMRLLEVSESEWFVSRSTRESRVRPPAPVTPVLCPRESKTETETVSDVQREVEFEEISSAAKGMKLKLSSAVGGIAPASKPPKEQQHLGSLSGELEMDGLVAKMDGWVVTPGYAKSPTQKYIHEKQEKTNKPWRPCAPTYGTQIAPAVDLATWKTVVSCRGSARKAFDDPLEILVDLAEERNNHSNEGQGWATTGLCRLANKGGEVLLPIHCLCHFLTRERSAVAGEFD</sequence>
<dbReference type="EMBL" id="AGNL01022870">
    <property type="protein sequence ID" value="EJK59467.1"/>
    <property type="molecule type" value="Genomic_DNA"/>
</dbReference>
<gene>
    <name evidence="1" type="ORF">THAOC_20309</name>
</gene>
<proteinExistence type="predicted"/>